<feature type="non-terminal residue" evidence="1">
    <location>
        <position position="286"/>
    </location>
</feature>
<gene>
    <name evidence="1" type="ORF">IAA98_13280</name>
</gene>
<reference evidence="1" key="2">
    <citation type="journal article" date="2021" name="PeerJ">
        <title>Extensive microbial diversity within the chicken gut microbiome revealed by metagenomics and culture.</title>
        <authorList>
            <person name="Gilroy R."/>
            <person name="Ravi A."/>
            <person name="Getino M."/>
            <person name="Pursley I."/>
            <person name="Horton D.L."/>
            <person name="Alikhan N.F."/>
            <person name="Baker D."/>
            <person name="Gharbi K."/>
            <person name="Hall N."/>
            <person name="Watson M."/>
            <person name="Adriaenssens E.M."/>
            <person name="Foster-Nyarko E."/>
            <person name="Jarju S."/>
            <person name="Secka A."/>
            <person name="Antonio M."/>
            <person name="Oren A."/>
            <person name="Chaudhuri R.R."/>
            <person name="La Ragione R."/>
            <person name="Hildebrand F."/>
            <person name="Pallen M.J."/>
        </authorList>
    </citation>
    <scope>NUCLEOTIDE SEQUENCE</scope>
    <source>
        <strain evidence="1">ChiGjej1B1-24693</strain>
    </source>
</reference>
<dbReference type="EMBL" id="DVLP01000389">
    <property type="protein sequence ID" value="HIT76550.1"/>
    <property type="molecule type" value="Genomic_DNA"/>
</dbReference>
<dbReference type="AlphaFoldDB" id="A0A9D1H189"/>
<dbReference type="Proteomes" id="UP000886842">
    <property type="component" value="Unassembled WGS sequence"/>
</dbReference>
<dbReference type="PANTHER" id="PTHR43649:SF12">
    <property type="entry name" value="DIACETYLCHITOBIOSE BINDING PROTEIN DASA"/>
    <property type="match status" value="1"/>
</dbReference>
<organism evidence="1 2">
    <name type="scientific">Candidatus Avipropionibacterium avicola</name>
    <dbReference type="NCBI Taxonomy" id="2840701"/>
    <lineage>
        <taxon>Bacteria</taxon>
        <taxon>Bacillati</taxon>
        <taxon>Actinomycetota</taxon>
        <taxon>Actinomycetes</taxon>
        <taxon>Propionibacteriales</taxon>
        <taxon>Propionibacteriaceae</taxon>
        <taxon>Propionibacteriaceae incertae sedis</taxon>
        <taxon>Candidatus Avipropionibacterium</taxon>
    </lineage>
</organism>
<accession>A0A9D1H189</accession>
<proteinExistence type="predicted"/>
<comment type="caution">
    <text evidence="1">The sequence shown here is derived from an EMBL/GenBank/DDBJ whole genome shotgun (WGS) entry which is preliminary data.</text>
</comment>
<name>A0A9D1H189_9ACTN</name>
<dbReference type="Gene3D" id="3.40.190.10">
    <property type="entry name" value="Periplasmic binding protein-like II"/>
    <property type="match status" value="2"/>
</dbReference>
<sequence length="286" mass="31259">MNSDTGSIGRRGFLALAGSTGAGLALAGCRTDDSGSGIDDRIDELPPEVNATGFPIVNEPVTLRFMTGRPAATAEDWNQVASWKHYQEQSGITVDWGPVLADGIGEKVNLALASGDYPEALWNSHVSALDIGRYGEQGTFVGWQSLIESYMPNLKSAMEQYPEIANGMTHPDGEVYSMPAIQHPDFDALKYKYKLWINGEWADKLGLAIPATVDDYVDYLRAVQSERPGGDEVVAYGDVYGADGLFFSLSGSYGISNRGVTQPHLDVDPDTQELRFYKTTDRYREL</sequence>
<protein>
    <submittedName>
        <fullName evidence="1">ABC transporter substrate-binding protein</fullName>
    </submittedName>
</protein>
<reference evidence="1" key="1">
    <citation type="submission" date="2020-10" db="EMBL/GenBank/DDBJ databases">
        <authorList>
            <person name="Gilroy R."/>
        </authorList>
    </citation>
    <scope>NUCLEOTIDE SEQUENCE</scope>
    <source>
        <strain evidence="1">ChiGjej1B1-24693</strain>
    </source>
</reference>
<dbReference type="PROSITE" id="PS51318">
    <property type="entry name" value="TAT"/>
    <property type="match status" value="1"/>
</dbReference>
<evidence type="ECO:0000313" key="2">
    <source>
        <dbReference type="Proteomes" id="UP000886842"/>
    </source>
</evidence>
<dbReference type="SUPFAM" id="SSF53850">
    <property type="entry name" value="Periplasmic binding protein-like II"/>
    <property type="match status" value="1"/>
</dbReference>
<dbReference type="PANTHER" id="PTHR43649">
    <property type="entry name" value="ARABINOSE-BINDING PROTEIN-RELATED"/>
    <property type="match status" value="1"/>
</dbReference>
<dbReference type="InterPro" id="IPR006311">
    <property type="entry name" value="TAT_signal"/>
</dbReference>
<dbReference type="InterPro" id="IPR050490">
    <property type="entry name" value="Bact_solute-bd_prot1"/>
</dbReference>
<evidence type="ECO:0000313" key="1">
    <source>
        <dbReference type="EMBL" id="HIT76550.1"/>
    </source>
</evidence>